<feature type="domain" description="PRD" evidence="8">
    <location>
        <begin position="310"/>
        <end position="414"/>
    </location>
</feature>
<dbReference type="InterPro" id="IPR011608">
    <property type="entry name" value="PRD"/>
</dbReference>
<feature type="domain" description="PRD" evidence="8">
    <location>
        <begin position="200"/>
        <end position="305"/>
    </location>
</feature>
<dbReference type="SUPFAM" id="SSF55804">
    <property type="entry name" value="Phoshotransferase/anion transport protein"/>
    <property type="match status" value="1"/>
</dbReference>
<dbReference type="Gene3D" id="1.10.10.10">
    <property type="entry name" value="Winged helix-like DNA-binding domain superfamily/Winged helix DNA-binding domain"/>
    <property type="match status" value="2"/>
</dbReference>
<evidence type="ECO:0000259" key="6">
    <source>
        <dbReference type="PROSITE" id="PS51094"/>
    </source>
</evidence>
<feature type="domain" description="PTS EIIB type-2" evidence="7">
    <location>
        <begin position="417"/>
        <end position="506"/>
    </location>
</feature>
<dbReference type="Gene3D" id="1.10.1790.10">
    <property type="entry name" value="PRD domain"/>
    <property type="match status" value="2"/>
</dbReference>
<dbReference type="InterPro" id="IPR013011">
    <property type="entry name" value="PTS_EIIB_2"/>
</dbReference>
<protein>
    <submittedName>
        <fullName evidence="9">BglG family transcriptional antiterminator</fullName>
    </submittedName>
</protein>
<dbReference type="InterPro" id="IPR002178">
    <property type="entry name" value="PTS_EIIA_type-2_dom"/>
</dbReference>
<dbReference type="OrthoDB" id="9776005at2"/>
<dbReference type="Pfam" id="PF08279">
    <property type="entry name" value="HTH_11"/>
    <property type="match status" value="2"/>
</dbReference>
<dbReference type="SUPFAM" id="SSF46785">
    <property type="entry name" value="Winged helix' DNA-binding domain"/>
    <property type="match status" value="2"/>
</dbReference>
<dbReference type="CDD" id="cd05568">
    <property type="entry name" value="PTS_IIB_bgl_like"/>
    <property type="match status" value="1"/>
</dbReference>
<evidence type="ECO:0000313" key="10">
    <source>
        <dbReference type="Proteomes" id="UP000247922"/>
    </source>
</evidence>
<evidence type="ECO:0000256" key="1">
    <source>
        <dbReference type="ARBA" id="ARBA00022679"/>
    </source>
</evidence>
<proteinExistence type="predicted"/>
<evidence type="ECO:0000259" key="8">
    <source>
        <dbReference type="PROSITE" id="PS51372"/>
    </source>
</evidence>
<dbReference type="RefSeq" id="WP_146206381.1">
    <property type="nucleotide sequence ID" value="NZ_QJJR01000018.1"/>
</dbReference>
<feature type="domain" description="HTH deoR-type" evidence="5">
    <location>
        <begin position="4"/>
        <end position="71"/>
    </location>
</feature>
<dbReference type="Proteomes" id="UP000247922">
    <property type="component" value="Unassembled WGS sequence"/>
</dbReference>
<dbReference type="SUPFAM" id="SSF63520">
    <property type="entry name" value="PTS-regulatory domain, PRD"/>
    <property type="match status" value="2"/>
</dbReference>
<dbReference type="GO" id="GO:0008982">
    <property type="term" value="F:protein-N(PI)-phosphohistidine-sugar phosphotransferase activity"/>
    <property type="evidence" value="ECO:0007669"/>
    <property type="project" value="InterPro"/>
</dbReference>
<evidence type="ECO:0000256" key="3">
    <source>
        <dbReference type="ARBA" id="ARBA00023015"/>
    </source>
</evidence>
<dbReference type="InterPro" id="IPR013196">
    <property type="entry name" value="HTH_11"/>
</dbReference>
<dbReference type="InterPro" id="IPR036095">
    <property type="entry name" value="PTS_EIIB-like_sf"/>
</dbReference>
<gene>
    <name evidence="9" type="ORF">DES38_1184</name>
</gene>
<dbReference type="InterPro" id="IPR036390">
    <property type="entry name" value="WH_DNA-bd_sf"/>
</dbReference>
<dbReference type="PANTHER" id="PTHR30185">
    <property type="entry name" value="CRYPTIC BETA-GLUCOSIDE BGL OPERON ANTITERMINATOR"/>
    <property type="match status" value="1"/>
</dbReference>
<dbReference type="InterPro" id="IPR001034">
    <property type="entry name" value="DeoR_HTH"/>
</dbReference>
<dbReference type="InterPro" id="IPR016152">
    <property type="entry name" value="PTrfase/Anion_transptr"/>
</dbReference>
<evidence type="ECO:0000313" key="9">
    <source>
        <dbReference type="EMBL" id="PXW86818.1"/>
    </source>
</evidence>
<evidence type="ECO:0000256" key="4">
    <source>
        <dbReference type="ARBA" id="ARBA00023163"/>
    </source>
</evidence>
<dbReference type="SUPFAM" id="SSF52794">
    <property type="entry name" value="PTS system IIB component-like"/>
    <property type="match status" value="1"/>
</dbReference>
<feature type="domain" description="PTS EIIA type-2" evidence="6">
    <location>
        <begin position="539"/>
        <end position="686"/>
    </location>
</feature>
<dbReference type="Pfam" id="PF00874">
    <property type="entry name" value="PRD"/>
    <property type="match status" value="2"/>
</dbReference>
<keyword evidence="4" id="KW-0804">Transcription</keyword>
<dbReference type="PROSITE" id="PS51000">
    <property type="entry name" value="HTH_DEOR_2"/>
    <property type="match status" value="1"/>
</dbReference>
<dbReference type="PANTHER" id="PTHR30185:SF18">
    <property type="entry name" value="TRANSCRIPTIONAL REGULATOR MTLR"/>
    <property type="match status" value="1"/>
</dbReference>
<keyword evidence="10" id="KW-1185">Reference proteome</keyword>
<evidence type="ECO:0000259" key="7">
    <source>
        <dbReference type="PROSITE" id="PS51099"/>
    </source>
</evidence>
<evidence type="ECO:0000259" key="5">
    <source>
        <dbReference type="PROSITE" id="PS51000"/>
    </source>
</evidence>
<dbReference type="AlphaFoldDB" id="A0A2V3W149"/>
<keyword evidence="1" id="KW-0808">Transferase</keyword>
<dbReference type="Gene3D" id="3.40.50.2300">
    <property type="match status" value="1"/>
</dbReference>
<dbReference type="Pfam" id="PF00359">
    <property type="entry name" value="PTS_EIIA_2"/>
    <property type="match status" value="1"/>
</dbReference>
<dbReference type="GO" id="GO:0003700">
    <property type="term" value="F:DNA-binding transcription factor activity"/>
    <property type="evidence" value="ECO:0007669"/>
    <property type="project" value="InterPro"/>
</dbReference>
<reference evidence="9 10" key="1">
    <citation type="submission" date="2018-05" db="EMBL/GenBank/DDBJ databases">
        <title>Genomic Encyclopedia of Type Strains, Phase IV (KMG-IV): sequencing the most valuable type-strain genomes for metagenomic binning, comparative biology and taxonomic classification.</title>
        <authorList>
            <person name="Goeker M."/>
        </authorList>
    </citation>
    <scope>NUCLEOTIDE SEQUENCE [LARGE SCALE GENOMIC DNA]</scope>
    <source>
        <strain evidence="9 10">DSM 22440</strain>
    </source>
</reference>
<organism evidence="9 10">
    <name type="scientific">Streptohalobacillus salinus</name>
    <dbReference type="NCBI Taxonomy" id="621096"/>
    <lineage>
        <taxon>Bacteria</taxon>
        <taxon>Bacillati</taxon>
        <taxon>Bacillota</taxon>
        <taxon>Bacilli</taxon>
        <taxon>Bacillales</taxon>
        <taxon>Bacillaceae</taxon>
        <taxon>Streptohalobacillus</taxon>
    </lineage>
</organism>
<dbReference type="InterPro" id="IPR050661">
    <property type="entry name" value="BglG_antiterminators"/>
</dbReference>
<dbReference type="InterPro" id="IPR036634">
    <property type="entry name" value="PRD_sf"/>
</dbReference>
<dbReference type="PROSITE" id="PS51099">
    <property type="entry name" value="PTS_EIIB_TYPE_2"/>
    <property type="match status" value="1"/>
</dbReference>
<keyword evidence="3" id="KW-0805">Transcription regulation</keyword>
<keyword evidence="2" id="KW-0677">Repeat</keyword>
<accession>A0A2V3W149</accession>
<dbReference type="PROSITE" id="PS51372">
    <property type="entry name" value="PRD_2"/>
    <property type="match status" value="2"/>
</dbReference>
<dbReference type="EMBL" id="QJJR01000018">
    <property type="protein sequence ID" value="PXW86818.1"/>
    <property type="molecule type" value="Genomic_DNA"/>
</dbReference>
<dbReference type="Gene3D" id="3.40.930.10">
    <property type="entry name" value="Mannitol-specific EII, Chain A"/>
    <property type="match status" value="1"/>
</dbReference>
<dbReference type="InterPro" id="IPR036388">
    <property type="entry name" value="WH-like_DNA-bd_sf"/>
</dbReference>
<dbReference type="PROSITE" id="PS51094">
    <property type="entry name" value="PTS_EIIA_TYPE_2"/>
    <property type="match status" value="1"/>
</dbReference>
<comment type="caution">
    <text evidence="9">The sequence shown here is derived from an EMBL/GenBank/DDBJ whole genome shotgun (WGS) entry which is preliminary data.</text>
</comment>
<dbReference type="GO" id="GO:0009401">
    <property type="term" value="P:phosphoenolpyruvate-dependent sugar phosphotransferase system"/>
    <property type="evidence" value="ECO:0007669"/>
    <property type="project" value="InterPro"/>
</dbReference>
<evidence type="ECO:0000256" key="2">
    <source>
        <dbReference type="ARBA" id="ARBA00022737"/>
    </source>
</evidence>
<sequence length="695" mass="78436">MYISGRERKIIEELLAHPSGITIEKMAQILDVSSRTIHRDLKMVEDILSEYALVLIKKSGMGIQIDGDAYQKKQLDLALTQVEFTDYTPEERQAVILTTLLEAKESTKLVALANELNVTVATVSNDLDKIETLLQDYHLELVRKRGYGVQVTGKESDKRATLSYLIFKYVDELDFLAHIKRKIEKNATTVDTVSERLLGLVDQSKLVTIEKSINYVKDELPYEFADSSYIGLVVHLALAIERLQKGEQIYFDNNYLDELRGTKEYQVAEKIIEGLRTAFDLAIPEDEIGYITMHLLGAKLRSDKGIIIEESAVNIMYLSKLLIREVEQNIDGSFAHFDNLFKDLVTHLKPTLYRIQKGMRISNPLMAEIKRDYQALFQVIKDACNKVFEVTFPDEEIAYLVLHFAASAMHGYHGQKLSALVICSSGLGTSKMVSSRVKQELTEIEHVDHASLFEIDQLDLTQYDLILSTIPLKDYISDYTLVSTILTEKEIDQLKRTIKKKQLKQGVLQQATASFAIGEQDFSLTRIEKMQRYANVILDLMSVFTLEEIASEESKDVALTKICTALADKQAIPDADALHGALVKREALGGLGIPDTRLALYHTRISGIQKPIFQVCQLSVPVSILSMSNESMSADRFILMISPIEISDATLDVLSFLSTLIIRDQETTQLFEGATETRLKTLLSKELNLFINEKI</sequence>
<name>A0A2V3W149_9BACI</name>